<dbReference type="PATRIC" id="fig|74704.6.peg.355"/>
<dbReference type="Proteomes" id="UP000034455">
    <property type="component" value="Unassembled WGS sequence"/>
</dbReference>
<gene>
    <name evidence="2" type="ORF">UF66_0344</name>
</gene>
<reference evidence="2 3" key="1">
    <citation type="submission" date="2015-03" db="EMBL/GenBank/DDBJ databases">
        <title>Genome Assembly of Staphylococcus cohnii subsp. cohnii strain G22B2.</title>
        <authorList>
            <person name="Nair G."/>
            <person name="Kaur G."/>
            <person name="Khatri I."/>
            <person name="Singh N.K."/>
            <person name="Sathyabama S."/>
            <person name="Maurya S.K."/>
            <person name="Subramanian S."/>
            <person name="Agrewala J.N."/>
            <person name="Mayilraj S."/>
        </authorList>
    </citation>
    <scope>NUCLEOTIDE SEQUENCE [LARGE SCALE GENOMIC DNA]</scope>
    <source>
        <strain evidence="2 3">G22B2</strain>
    </source>
</reference>
<keyword evidence="1" id="KW-1133">Transmembrane helix</keyword>
<dbReference type="RefSeq" id="WP_019469862.1">
    <property type="nucleotide sequence ID" value="NZ_BKAS01000002.1"/>
</dbReference>
<dbReference type="GeneID" id="58098661"/>
<name>A0A0M2P0V9_STACC</name>
<feature type="transmembrane region" description="Helical" evidence="1">
    <location>
        <begin position="52"/>
        <end position="71"/>
    </location>
</feature>
<evidence type="ECO:0000313" key="2">
    <source>
        <dbReference type="EMBL" id="KKI63855.1"/>
    </source>
</evidence>
<evidence type="ECO:0000256" key="1">
    <source>
        <dbReference type="SAM" id="Phobius"/>
    </source>
</evidence>
<feature type="transmembrane region" description="Helical" evidence="1">
    <location>
        <begin position="6"/>
        <end position="31"/>
    </location>
</feature>
<accession>A0A0M2P0V9</accession>
<keyword evidence="1" id="KW-0472">Membrane</keyword>
<protein>
    <recommendedName>
        <fullName evidence="4">Mid2-like cell wall stress sensor domain protein</fullName>
    </recommendedName>
</protein>
<dbReference type="AlphaFoldDB" id="A0A0M2P0V9"/>
<keyword evidence="1" id="KW-0812">Transmembrane</keyword>
<evidence type="ECO:0000313" key="3">
    <source>
        <dbReference type="Proteomes" id="UP000034455"/>
    </source>
</evidence>
<sequence length="72" mass="8287">MDVLKIIFLILSVISLVIFIGYSIFTFYYILSKKKNEMSDNEYQEKLKKIGITNAIILIVVVLVTVVYTLIP</sequence>
<organism evidence="2 3">
    <name type="scientific">Staphylococcus cohnii subsp. cohnii</name>
    <dbReference type="NCBI Taxonomy" id="74704"/>
    <lineage>
        <taxon>Bacteria</taxon>
        <taxon>Bacillati</taxon>
        <taxon>Bacillota</taxon>
        <taxon>Bacilli</taxon>
        <taxon>Bacillales</taxon>
        <taxon>Staphylococcaceae</taxon>
        <taxon>Staphylococcus</taxon>
        <taxon>Staphylococcus cohnii species complex</taxon>
    </lineage>
</organism>
<dbReference type="EMBL" id="LAKJ01000012">
    <property type="protein sequence ID" value="KKI63855.1"/>
    <property type="molecule type" value="Genomic_DNA"/>
</dbReference>
<comment type="caution">
    <text evidence="2">The sequence shown here is derived from an EMBL/GenBank/DDBJ whole genome shotgun (WGS) entry which is preliminary data.</text>
</comment>
<evidence type="ECO:0008006" key="4">
    <source>
        <dbReference type="Google" id="ProtNLM"/>
    </source>
</evidence>
<proteinExistence type="predicted"/>